<evidence type="ECO:0000259" key="1">
    <source>
        <dbReference type="Pfam" id="PF14322"/>
    </source>
</evidence>
<protein>
    <submittedName>
        <fullName evidence="2">SusD family protein</fullName>
    </submittedName>
</protein>
<dbReference type="Gene3D" id="1.25.40.390">
    <property type="match status" value="1"/>
</dbReference>
<keyword evidence="3" id="KW-1185">Reference proteome</keyword>
<dbReference type="STRING" id="151894.SAMN04488524_1797"/>
<proteinExistence type="predicted"/>
<organism evidence="2 3">
    <name type="scientific">Pedobacter africanus</name>
    <dbReference type="NCBI Taxonomy" id="151894"/>
    <lineage>
        <taxon>Bacteria</taxon>
        <taxon>Pseudomonadati</taxon>
        <taxon>Bacteroidota</taxon>
        <taxon>Sphingobacteriia</taxon>
        <taxon>Sphingobacteriales</taxon>
        <taxon>Sphingobacteriaceae</taxon>
        <taxon>Pedobacter</taxon>
    </lineage>
</organism>
<evidence type="ECO:0000313" key="3">
    <source>
        <dbReference type="Proteomes" id="UP000192756"/>
    </source>
</evidence>
<dbReference type="PROSITE" id="PS51257">
    <property type="entry name" value="PROKAR_LIPOPROTEIN"/>
    <property type="match status" value="1"/>
</dbReference>
<dbReference type="EMBL" id="FWXT01000001">
    <property type="protein sequence ID" value="SMC66201.1"/>
    <property type="molecule type" value="Genomic_DNA"/>
</dbReference>
<reference evidence="3" key="1">
    <citation type="submission" date="2017-04" db="EMBL/GenBank/DDBJ databases">
        <authorList>
            <person name="Varghese N."/>
            <person name="Submissions S."/>
        </authorList>
    </citation>
    <scope>NUCLEOTIDE SEQUENCE [LARGE SCALE GENOMIC DNA]</scope>
    <source>
        <strain evidence="3">DSM 12126</strain>
    </source>
</reference>
<feature type="domain" description="SusD-like N-terminal" evidence="1">
    <location>
        <begin position="22"/>
        <end position="232"/>
    </location>
</feature>
<dbReference type="Pfam" id="PF14322">
    <property type="entry name" value="SusD-like_3"/>
    <property type="match status" value="1"/>
</dbReference>
<accession>A0A1W2B0G0</accession>
<evidence type="ECO:0000313" key="2">
    <source>
        <dbReference type="EMBL" id="SMC66201.1"/>
    </source>
</evidence>
<dbReference type="SUPFAM" id="SSF48452">
    <property type="entry name" value="TPR-like"/>
    <property type="match status" value="1"/>
</dbReference>
<dbReference type="InterPro" id="IPR033985">
    <property type="entry name" value="SusD-like_N"/>
</dbReference>
<dbReference type="OrthoDB" id="653598at2"/>
<gene>
    <name evidence="2" type="ORF">SAMN04488524_1797</name>
</gene>
<name>A0A1W2B0G0_9SPHI</name>
<sequence>MKHIRILLLLIYILGGCSKAEFLSKEPDSSKLELKTLDQLQALLDYDLLMNGRERTGIDPNYLLIGADDYFMPEPNLTTIVSDPFFRNLYTWNDKMHDTEVDNWSRIYTAIFYANAALDGLDQIVKNNENGRQYDFVKGASLFFRARFFFQLAQVFAPPYNSLTAESDLGVVLRLKSDVNEKLKRSTVKETYDKIIGDLKEAAVRLPVTTNLPYKTRPNKAAAYMMLAKVLLLTKDYQQSLKYADSALTIQNKLMDFNDFTSATQTSTALPIPVDNPEVIFFSMFMGTYNTIVSPSLARIDSTLYKSYELNDLRRNVFFTANAANDVTFKGNYIGYFDNYFSGLAVDELYLIRAENKVRLGLISEGLQDLNTLMVKRWKVGSFVPFSTSDPSTALALILTERRKELVQRGTRWTDLRRLNLEGYNISITRILENQTYTLKPNDKRYTSLIPPNVISINPSIIQNAR</sequence>
<dbReference type="InterPro" id="IPR011990">
    <property type="entry name" value="TPR-like_helical_dom_sf"/>
</dbReference>
<dbReference type="AlphaFoldDB" id="A0A1W2B0G0"/>
<dbReference type="Proteomes" id="UP000192756">
    <property type="component" value="Unassembled WGS sequence"/>
</dbReference>
<dbReference type="RefSeq" id="WP_084237987.1">
    <property type="nucleotide sequence ID" value="NZ_FWXT01000001.1"/>
</dbReference>